<dbReference type="SMART" id="SM00225">
    <property type="entry name" value="BTB"/>
    <property type="match status" value="1"/>
</dbReference>
<dbReference type="InterPro" id="IPR015915">
    <property type="entry name" value="Kelch-typ_b-propeller"/>
</dbReference>
<dbReference type="InterPro" id="IPR011705">
    <property type="entry name" value="BACK"/>
</dbReference>
<keyword evidence="2" id="KW-0677">Repeat</keyword>
<dbReference type="Proteomes" id="UP000694404">
    <property type="component" value="Unplaced"/>
</dbReference>
<feature type="domain" description="BTB" evidence="4">
    <location>
        <begin position="62"/>
        <end position="129"/>
    </location>
</feature>
<reference evidence="5" key="1">
    <citation type="submission" date="2025-08" db="UniProtKB">
        <authorList>
            <consortium name="Ensembl"/>
        </authorList>
    </citation>
    <scope>IDENTIFICATION</scope>
</reference>
<organism evidence="5 6">
    <name type="scientific">Chelonoidis abingdonii</name>
    <name type="common">Abingdon island giant tortoise</name>
    <name type="synonym">Testudo abingdonii</name>
    <dbReference type="NCBI Taxonomy" id="106734"/>
    <lineage>
        <taxon>Eukaryota</taxon>
        <taxon>Metazoa</taxon>
        <taxon>Chordata</taxon>
        <taxon>Craniata</taxon>
        <taxon>Vertebrata</taxon>
        <taxon>Euteleostomi</taxon>
        <taxon>Archelosauria</taxon>
        <taxon>Testudinata</taxon>
        <taxon>Testudines</taxon>
        <taxon>Cryptodira</taxon>
        <taxon>Durocryptodira</taxon>
        <taxon>Testudinoidea</taxon>
        <taxon>Testudinidae</taxon>
        <taxon>Chelonoidis</taxon>
    </lineage>
</organism>
<dbReference type="GeneID" id="116836554"/>
<accession>A0A8C0GC19</accession>
<dbReference type="Gene3D" id="3.30.710.10">
    <property type="entry name" value="Potassium Channel Kv1.1, Chain A"/>
    <property type="match status" value="1"/>
</dbReference>
<dbReference type="PANTHER" id="PTHR24412">
    <property type="entry name" value="KELCH PROTEIN"/>
    <property type="match status" value="1"/>
</dbReference>
<keyword evidence="1" id="KW-0880">Kelch repeat</keyword>
<protein>
    <submittedName>
        <fullName evidence="5">Kelch like family member 8</fullName>
    </submittedName>
</protein>
<dbReference type="PIRSF" id="PIRSF037037">
    <property type="entry name" value="Kelch-like_protein_gigaxonin"/>
    <property type="match status" value="1"/>
</dbReference>
<dbReference type="PROSITE" id="PS50097">
    <property type="entry name" value="BTB"/>
    <property type="match status" value="1"/>
</dbReference>
<keyword evidence="6" id="KW-1185">Reference proteome</keyword>
<dbReference type="Gene3D" id="1.25.40.420">
    <property type="match status" value="1"/>
</dbReference>
<proteinExistence type="predicted"/>
<evidence type="ECO:0000313" key="5">
    <source>
        <dbReference type="Ensembl" id="ENSCABP00000004977.1"/>
    </source>
</evidence>
<dbReference type="CTD" id="57563"/>
<sequence length="565" mass="62591">MASESMTPESAKHYQIKAKKQQQQQDRSLNSDGEEVFVFEANEAWKDFHSSLLHFYEAGELCDVTLKVGSKLISCHKLVLACVIPYFRAMFLSEMAEAKQTLIEIRDFDGDAIEDLVKFVYSSRLTLTVDNVQPLLYAACILQVELVAKACCEYMKLHFHPSNCLAVRAFAESHNRIDLMDMADQYACEHFTEVVECEDFVRLPLLPICFLMGVVAKEEIIKQNLKCRDLLDEARNYHLHLSSRAVPDFEYSIRTTPRNETAGVLFCVGGRGGSGDPFRSIECYSINKNNWFFGPEMNSRRRHVGVISVGGKVYAVGGHDGNEHLGSMEMFDPVTNKWMMKASMNTKRRGIALASLGGPIYAIGGLDDNTCFSDVERYDIESDRWNGVASMNTPRGGVGSVALVNYVYAVGGNDGVASLSSVERYDPHLDKWIEVKEMGQRRAGNGVSELHGCLYVVGGFDDNSPLSSVERFDPRNNKWEYVAELTTPRGGVGIATLMDKIFAVGGHNGNAYLNTVEAFDPVMNRWELVGSVSHCRAGAGVAVCSCLSSEIRDVGQGSNNVADCM</sequence>
<evidence type="ECO:0000256" key="3">
    <source>
        <dbReference type="SAM" id="MobiDB-lite"/>
    </source>
</evidence>
<dbReference type="SMART" id="SM00612">
    <property type="entry name" value="Kelch"/>
    <property type="match status" value="6"/>
</dbReference>
<dbReference type="GO" id="GO:0031463">
    <property type="term" value="C:Cul3-RING ubiquitin ligase complex"/>
    <property type="evidence" value="ECO:0007669"/>
    <property type="project" value="Ensembl"/>
</dbReference>
<dbReference type="GO" id="GO:0005654">
    <property type="term" value="C:nucleoplasm"/>
    <property type="evidence" value="ECO:0007669"/>
    <property type="project" value="Ensembl"/>
</dbReference>
<dbReference type="Pfam" id="PF00651">
    <property type="entry name" value="BTB"/>
    <property type="match status" value="1"/>
</dbReference>
<dbReference type="AlphaFoldDB" id="A0A8C0GC19"/>
<dbReference type="GO" id="GO:0006511">
    <property type="term" value="P:ubiquitin-dependent protein catabolic process"/>
    <property type="evidence" value="ECO:0007669"/>
    <property type="project" value="Ensembl"/>
</dbReference>
<dbReference type="FunFam" id="2.120.10.80:FF:000060">
    <property type="entry name" value="Kelch like family member 8"/>
    <property type="match status" value="1"/>
</dbReference>
<evidence type="ECO:0000256" key="1">
    <source>
        <dbReference type="ARBA" id="ARBA00022441"/>
    </source>
</evidence>
<dbReference type="SUPFAM" id="SSF54695">
    <property type="entry name" value="POZ domain"/>
    <property type="match status" value="1"/>
</dbReference>
<dbReference type="InterPro" id="IPR000210">
    <property type="entry name" value="BTB/POZ_dom"/>
</dbReference>
<dbReference type="GeneTree" id="ENSGT00940000157583"/>
<dbReference type="PRINTS" id="PR00501">
    <property type="entry name" value="KELCHREPEAT"/>
</dbReference>
<dbReference type="Pfam" id="PF07707">
    <property type="entry name" value="BACK"/>
    <property type="match status" value="1"/>
</dbReference>
<dbReference type="Ensembl" id="ENSCABT00000005414.1">
    <property type="protein sequence ID" value="ENSCABP00000004977.1"/>
    <property type="gene ID" value="ENSCABG00000003756.1"/>
</dbReference>
<dbReference type="Pfam" id="PF24681">
    <property type="entry name" value="Kelch_KLHDC2_KLHL20_DRC7"/>
    <property type="match status" value="1"/>
</dbReference>
<dbReference type="RefSeq" id="XP_032656124.1">
    <property type="nucleotide sequence ID" value="XM_032800233.2"/>
</dbReference>
<reference evidence="5" key="2">
    <citation type="submission" date="2025-09" db="UniProtKB">
        <authorList>
            <consortium name="Ensembl"/>
        </authorList>
    </citation>
    <scope>IDENTIFICATION</scope>
</reference>
<dbReference type="FunFam" id="2.120.10.80:FF:000078">
    <property type="entry name" value="Kelch like family member 8"/>
    <property type="match status" value="1"/>
</dbReference>
<evidence type="ECO:0000313" key="6">
    <source>
        <dbReference type="Proteomes" id="UP000694404"/>
    </source>
</evidence>
<name>A0A8C0GC19_CHEAB</name>
<dbReference type="InterPro" id="IPR011333">
    <property type="entry name" value="SKP1/BTB/POZ_sf"/>
</dbReference>
<dbReference type="Pfam" id="PF01344">
    <property type="entry name" value="Kelch_1"/>
    <property type="match status" value="2"/>
</dbReference>
<evidence type="ECO:0000256" key="2">
    <source>
        <dbReference type="ARBA" id="ARBA00022737"/>
    </source>
</evidence>
<dbReference type="InterPro" id="IPR006652">
    <property type="entry name" value="Kelch_1"/>
</dbReference>
<dbReference type="FunFam" id="3.30.710.10:FF:000066">
    <property type="entry name" value="kelch-like protein 8 isoform X1"/>
    <property type="match status" value="1"/>
</dbReference>
<evidence type="ECO:0000259" key="4">
    <source>
        <dbReference type="PROSITE" id="PS50097"/>
    </source>
</evidence>
<dbReference type="PANTHER" id="PTHR24412:SF480">
    <property type="entry name" value="KELCH-LIKE PROTEIN 8"/>
    <property type="match status" value="1"/>
</dbReference>
<feature type="region of interest" description="Disordered" evidence="3">
    <location>
        <begin position="1"/>
        <end position="26"/>
    </location>
</feature>
<dbReference type="Gene3D" id="2.120.10.80">
    <property type="entry name" value="Kelch-type beta propeller"/>
    <property type="match status" value="1"/>
</dbReference>
<dbReference type="CDD" id="cd18238">
    <property type="entry name" value="BTB_POZ_KLHL8"/>
    <property type="match status" value="1"/>
</dbReference>
<dbReference type="SUPFAM" id="SSF117281">
    <property type="entry name" value="Kelch motif"/>
    <property type="match status" value="2"/>
</dbReference>
<dbReference type="OMA" id="VRPMSTS"/>
<dbReference type="GO" id="GO:0016567">
    <property type="term" value="P:protein ubiquitination"/>
    <property type="evidence" value="ECO:0007669"/>
    <property type="project" value="Ensembl"/>
</dbReference>
<gene>
    <name evidence="5" type="primary">KLHL8</name>
</gene>
<dbReference type="InterPro" id="IPR017096">
    <property type="entry name" value="BTB-kelch_protein"/>
</dbReference>